<dbReference type="EMBL" id="JABXWD010000014">
    <property type="protein sequence ID" value="MBV6340265.1"/>
    <property type="molecule type" value="Genomic_DNA"/>
</dbReference>
<evidence type="ECO:0000259" key="3">
    <source>
        <dbReference type="Pfam" id="PF00535"/>
    </source>
</evidence>
<dbReference type="InterPro" id="IPR001173">
    <property type="entry name" value="Glyco_trans_2-like"/>
</dbReference>
<dbReference type="PANTHER" id="PTHR30160">
    <property type="entry name" value="TETRAACYLDISACCHARIDE 4'-KINASE-RELATED"/>
    <property type="match status" value="1"/>
</dbReference>
<dbReference type="InterPro" id="IPR002201">
    <property type="entry name" value="Glyco_trans_9"/>
</dbReference>
<accession>A0ABS6RUF7</accession>
<protein>
    <submittedName>
        <fullName evidence="4">Glycosyltransferase</fullName>
    </submittedName>
</protein>
<gene>
    <name evidence="4" type="ORF">HWQ67_01575</name>
</gene>
<reference evidence="4 5" key="1">
    <citation type="journal article" date="2020" name="J Geophys Res Biogeosci">
        <title>Magnetotaxis as an Adaptation to Enable Bacterial Shuttling of Microbial Sulfur and Sulfur Cycling Across Aquatic Oxic#Anoxic Interfaces.</title>
        <authorList>
            <person name="Li J."/>
            <person name="Liu P."/>
            <person name="Wang J."/>
            <person name="Roberts A.P."/>
            <person name="Pan Y."/>
        </authorList>
    </citation>
    <scope>NUCLEOTIDE SEQUENCE [LARGE SCALE GENOMIC DNA]</scope>
    <source>
        <strain evidence="4 5">MYR-1_YQ</strain>
    </source>
</reference>
<evidence type="ECO:0000313" key="5">
    <source>
        <dbReference type="Proteomes" id="UP001196980"/>
    </source>
</evidence>
<keyword evidence="1" id="KW-0328">Glycosyltransferase</keyword>
<sequence>MTRTQDSNSSRMTLLWVRTDSIGDNVLASSMLPEIRKRFPAHAITVLCQGHIAELYEHCPEIDGVIPFDKEMAYTNDGYRNELLKRLRLLKPDIALNTVFSREPITDILTIGSMATQRIAFNGDFANGMTQQLRQTNNPLYTRLIYTGCQQRSEMDRHEEFLYNIGIEPARDGLRPLMWLSRQDEAFANSFFEENALRPHETIALFPWAQHHHKIYNKYAQVIEQFPDYHCVIVGGRDASDAARAIKAQLPSCHDLTGRTTLRQSAAIIGKSRIYLGADSSGAHMASALGVANVVVLGGGHFGRFIPYSPLTTAVCLPLECYGCDWQCRYQHTYCVSDISPEAVVHAMQIALSTIGTQPSGPRIVVDCTQGSVRGNGVEQFIRPRWRWSDNYLTLSDIEVIHYPAACNPSQPSPDPSHKGRGIKEETGGTAPLVSVLVSTYNSEEFMSECLEDLQGQTIASNTEIIVVDAASPQNEQAIVQEYQRRCSNITYIRTGSRIGVYAAWNMAIQIARGQYITTFSTNDRLRRDAFEILAGYLNDTPRCMLVYGDSYLTEVPHQTFDVHHCHDVYRWPEFCYEDLLYNCMIGPHPMWRRDVHDDIGYFDVRYEALGDQDFWLRIGEKYEIHHLPEVTGLYWVTPDALSRKGQLPAREHHEIRLYYQQRYLNRLKQTVTANNLFNNRPLYIWGAGQAGQLTLNMLRNSAIPAEGFIDGDPGKCGKTIDGLHIHKPSHIQEMLQGNRRPFVVIASMYADQIRPFLLSLGLKDRQDFWRNIHTFWALKWLTVKTGY</sequence>
<dbReference type="Proteomes" id="UP001196980">
    <property type="component" value="Unassembled WGS sequence"/>
</dbReference>
<evidence type="ECO:0000313" key="4">
    <source>
        <dbReference type="EMBL" id="MBV6340265.1"/>
    </source>
</evidence>
<name>A0ABS6RUF7_9BACT</name>
<evidence type="ECO:0000256" key="2">
    <source>
        <dbReference type="ARBA" id="ARBA00022679"/>
    </source>
</evidence>
<dbReference type="CDD" id="cd03789">
    <property type="entry name" value="GT9_LPS_heptosyltransferase"/>
    <property type="match status" value="1"/>
</dbReference>
<keyword evidence="5" id="KW-1185">Reference proteome</keyword>
<comment type="caution">
    <text evidence="4">The sequence shown here is derived from an EMBL/GenBank/DDBJ whole genome shotgun (WGS) entry which is preliminary data.</text>
</comment>
<evidence type="ECO:0000256" key="1">
    <source>
        <dbReference type="ARBA" id="ARBA00022676"/>
    </source>
</evidence>
<feature type="domain" description="Glycosyltransferase 2-like" evidence="3">
    <location>
        <begin position="435"/>
        <end position="543"/>
    </location>
</feature>
<dbReference type="RefSeq" id="WP_218250884.1">
    <property type="nucleotide sequence ID" value="NZ_JABXWD010000014.1"/>
</dbReference>
<proteinExistence type="predicted"/>
<organism evidence="4 5">
    <name type="scientific">Candidatus Magnetobacterium casense</name>
    <dbReference type="NCBI Taxonomy" id="1455061"/>
    <lineage>
        <taxon>Bacteria</taxon>
        <taxon>Pseudomonadati</taxon>
        <taxon>Nitrospirota</taxon>
        <taxon>Thermodesulfovibrionia</taxon>
        <taxon>Thermodesulfovibrionales</taxon>
        <taxon>Candidatus Magnetobacteriaceae</taxon>
        <taxon>Candidatus Magnetobacterium</taxon>
    </lineage>
</organism>
<dbReference type="Pfam" id="PF00535">
    <property type="entry name" value="Glycos_transf_2"/>
    <property type="match status" value="1"/>
</dbReference>
<dbReference type="InterPro" id="IPR051199">
    <property type="entry name" value="LPS_LOS_Heptosyltrfase"/>
</dbReference>
<dbReference type="Pfam" id="PF01075">
    <property type="entry name" value="Glyco_transf_9"/>
    <property type="match status" value="1"/>
</dbReference>
<keyword evidence="2" id="KW-0808">Transferase</keyword>